<dbReference type="EMBL" id="WIGM01000300">
    <property type="protein sequence ID" value="KAF6829823.1"/>
    <property type="molecule type" value="Genomic_DNA"/>
</dbReference>
<comment type="caution">
    <text evidence="2">The sequence shown here is derived from an EMBL/GenBank/DDBJ whole genome shotgun (WGS) entry which is preliminary data.</text>
</comment>
<reference evidence="2" key="1">
    <citation type="journal article" date="2020" name="Phytopathology">
        <title>Genome Sequence Resources of Colletotrichum truncatum, C. plurivorum, C. musicola, and C. sojae: Four Species Pathogenic to Soybean (Glycine max).</title>
        <authorList>
            <person name="Rogerio F."/>
            <person name="Boufleur T.R."/>
            <person name="Ciampi-Guillardi M."/>
            <person name="Sukno S.A."/>
            <person name="Thon M.R."/>
            <person name="Massola Junior N.S."/>
            <person name="Baroncelli R."/>
        </authorList>
    </citation>
    <scope>NUCLEOTIDE SEQUENCE</scope>
    <source>
        <strain evidence="2">LFN0074</strain>
    </source>
</reference>
<protein>
    <submittedName>
        <fullName evidence="2">Uncharacterized protein</fullName>
    </submittedName>
</protein>
<name>A0A8H6KF43_9PEZI</name>
<dbReference type="Proteomes" id="UP000639643">
    <property type="component" value="Unassembled WGS sequence"/>
</dbReference>
<evidence type="ECO:0000313" key="2">
    <source>
        <dbReference type="EMBL" id="KAF6829823.1"/>
    </source>
</evidence>
<accession>A0A8H6KF43</accession>
<evidence type="ECO:0000256" key="1">
    <source>
        <dbReference type="SAM" id="MobiDB-lite"/>
    </source>
</evidence>
<organism evidence="2 3">
    <name type="scientific">Colletotrichum musicola</name>
    <dbReference type="NCBI Taxonomy" id="2175873"/>
    <lineage>
        <taxon>Eukaryota</taxon>
        <taxon>Fungi</taxon>
        <taxon>Dikarya</taxon>
        <taxon>Ascomycota</taxon>
        <taxon>Pezizomycotina</taxon>
        <taxon>Sordariomycetes</taxon>
        <taxon>Hypocreomycetidae</taxon>
        <taxon>Glomerellales</taxon>
        <taxon>Glomerellaceae</taxon>
        <taxon>Colletotrichum</taxon>
        <taxon>Colletotrichum orchidearum species complex</taxon>
    </lineage>
</organism>
<feature type="region of interest" description="Disordered" evidence="1">
    <location>
        <begin position="20"/>
        <end position="39"/>
    </location>
</feature>
<feature type="compositionally biased region" description="Basic and acidic residues" evidence="1">
    <location>
        <begin position="20"/>
        <end position="32"/>
    </location>
</feature>
<keyword evidence="3" id="KW-1185">Reference proteome</keyword>
<proteinExistence type="predicted"/>
<evidence type="ECO:0000313" key="3">
    <source>
        <dbReference type="Proteomes" id="UP000639643"/>
    </source>
</evidence>
<sequence>MVNLNFAEDVGCRYVEHEKYEKGRPNHTESSPKRVQKPISYEREITSTEKRPGTAEATLLRKCEILGRLGLNSSDPGLRKPLEVFEGLRYGLIQFPLGITLRFEVQVFKSVATRSRAVTADEDVYGPECFDRLSELTGQQRSGVIWRAWANGRS</sequence>
<dbReference type="AlphaFoldDB" id="A0A8H6KF43"/>
<gene>
    <name evidence="2" type="ORF">CMUS01_07998</name>
</gene>